<evidence type="ECO:0000256" key="8">
    <source>
        <dbReference type="ARBA" id="ARBA00047883"/>
    </source>
</evidence>
<dbReference type="EC" id="2.5.1.3" evidence="9"/>
<dbReference type="OrthoDB" id="9812206at2"/>
<keyword evidence="4 9" id="KW-0460">Magnesium</keyword>
<evidence type="ECO:0000256" key="10">
    <source>
        <dbReference type="RuleBase" id="RU003826"/>
    </source>
</evidence>
<feature type="binding site" evidence="9">
    <location>
        <begin position="135"/>
        <end position="137"/>
    </location>
    <ligand>
        <name>2-[(2R,5Z)-2-carboxy-4-methylthiazol-5(2H)-ylidene]ethyl phosphate</name>
        <dbReference type="ChEBI" id="CHEBI:62899"/>
    </ligand>
</feature>
<comment type="catalytic activity">
    <reaction evidence="7 9 10">
        <text>2-(2-carboxy-4-methylthiazol-5-yl)ethyl phosphate + 4-amino-2-methyl-5-(diphosphooxymethyl)pyrimidine + 2 H(+) = thiamine phosphate + CO2 + diphosphate</text>
        <dbReference type="Rhea" id="RHEA:47848"/>
        <dbReference type="ChEBI" id="CHEBI:15378"/>
        <dbReference type="ChEBI" id="CHEBI:16526"/>
        <dbReference type="ChEBI" id="CHEBI:33019"/>
        <dbReference type="ChEBI" id="CHEBI:37575"/>
        <dbReference type="ChEBI" id="CHEBI:57841"/>
        <dbReference type="ChEBI" id="CHEBI:62890"/>
        <dbReference type="EC" id="2.5.1.3"/>
    </reaction>
</comment>
<dbReference type="STRING" id="572479.Hprae_0440"/>
<dbReference type="Pfam" id="PF02581">
    <property type="entry name" value="TMP-TENI"/>
    <property type="match status" value="1"/>
</dbReference>
<name>E3DNX0_HALPG</name>
<evidence type="ECO:0000256" key="2">
    <source>
        <dbReference type="ARBA" id="ARBA00022679"/>
    </source>
</evidence>
<evidence type="ECO:0000256" key="9">
    <source>
        <dbReference type="HAMAP-Rule" id="MF_00097"/>
    </source>
</evidence>
<dbReference type="RefSeq" id="WP_014552627.1">
    <property type="nucleotide sequence ID" value="NC_017455.1"/>
</dbReference>
<dbReference type="HOGENOM" id="CLU_018272_3_2_9"/>
<dbReference type="Proteomes" id="UP000006866">
    <property type="component" value="Chromosome"/>
</dbReference>
<dbReference type="PATRIC" id="fig|572479.3.peg.446"/>
<comment type="catalytic activity">
    <reaction evidence="6 9 10">
        <text>4-methyl-5-(2-phosphooxyethyl)-thiazole + 4-amino-2-methyl-5-(diphosphooxymethyl)pyrimidine + H(+) = thiamine phosphate + diphosphate</text>
        <dbReference type="Rhea" id="RHEA:22328"/>
        <dbReference type="ChEBI" id="CHEBI:15378"/>
        <dbReference type="ChEBI" id="CHEBI:33019"/>
        <dbReference type="ChEBI" id="CHEBI:37575"/>
        <dbReference type="ChEBI" id="CHEBI:57841"/>
        <dbReference type="ChEBI" id="CHEBI:58296"/>
        <dbReference type="EC" id="2.5.1.3"/>
    </reaction>
</comment>
<feature type="binding site" evidence="9">
    <location>
        <position position="90"/>
    </location>
    <ligand>
        <name>Mg(2+)</name>
        <dbReference type="ChEBI" id="CHEBI:18420"/>
    </ligand>
</feature>
<keyword evidence="3 9" id="KW-0479">Metal-binding</keyword>
<dbReference type="GO" id="GO:0000287">
    <property type="term" value="F:magnesium ion binding"/>
    <property type="evidence" value="ECO:0007669"/>
    <property type="project" value="UniProtKB-UniRule"/>
</dbReference>
<dbReference type="GO" id="GO:0004789">
    <property type="term" value="F:thiamine-phosphate diphosphorylase activity"/>
    <property type="evidence" value="ECO:0007669"/>
    <property type="project" value="UniProtKB-UniRule"/>
</dbReference>
<evidence type="ECO:0000259" key="12">
    <source>
        <dbReference type="Pfam" id="PF02581"/>
    </source>
</evidence>
<evidence type="ECO:0000256" key="4">
    <source>
        <dbReference type="ARBA" id="ARBA00022842"/>
    </source>
</evidence>
<dbReference type="InterPro" id="IPR036206">
    <property type="entry name" value="ThiamineP_synth_sf"/>
</dbReference>
<evidence type="ECO:0000256" key="1">
    <source>
        <dbReference type="ARBA" id="ARBA00005165"/>
    </source>
</evidence>
<organism evidence="13 14">
    <name type="scientific">Halanaerobium praevalens (strain ATCC 33744 / DSM 2228 / GSL)</name>
    <dbReference type="NCBI Taxonomy" id="572479"/>
    <lineage>
        <taxon>Bacteria</taxon>
        <taxon>Bacillati</taxon>
        <taxon>Bacillota</taxon>
        <taxon>Clostridia</taxon>
        <taxon>Halanaerobiales</taxon>
        <taxon>Halanaerobiaceae</taxon>
        <taxon>Halanaerobium</taxon>
    </lineage>
</organism>
<evidence type="ECO:0000313" key="13">
    <source>
        <dbReference type="EMBL" id="ADO76594.1"/>
    </source>
</evidence>
<dbReference type="PANTHER" id="PTHR20857">
    <property type="entry name" value="THIAMINE-PHOSPHATE PYROPHOSPHORYLASE"/>
    <property type="match status" value="1"/>
</dbReference>
<feature type="binding site" evidence="9">
    <location>
        <position position="168"/>
    </location>
    <ligand>
        <name>2-[(2R,5Z)-2-carboxy-4-methylthiazol-5(2H)-ylidene]ethyl phosphate</name>
        <dbReference type="ChEBI" id="CHEBI:62899"/>
    </ligand>
</feature>
<feature type="binding site" evidence="9">
    <location>
        <position position="138"/>
    </location>
    <ligand>
        <name>4-amino-2-methyl-5-(diphosphooxymethyl)pyrimidine</name>
        <dbReference type="ChEBI" id="CHEBI:57841"/>
    </ligand>
</feature>
<comment type="catalytic activity">
    <reaction evidence="8 9 10">
        <text>2-[(2R,5Z)-2-carboxy-4-methylthiazol-5(2H)-ylidene]ethyl phosphate + 4-amino-2-methyl-5-(diphosphooxymethyl)pyrimidine + 2 H(+) = thiamine phosphate + CO2 + diphosphate</text>
        <dbReference type="Rhea" id="RHEA:47844"/>
        <dbReference type="ChEBI" id="CHEBI:15378"/>
        <dbReference type="ChEBI" id="CHEBI:16526"/>
        <dbReference type="ChEBI" id="CHEBI:33019"/>
        <dbReference type="ChEBI" id="CHEBI:37575"/>
        <dbReference type="ChEBI" id="CHEBI:57841"/>
        <dbReference type="ChEBI" id="CHEBI:62899"/>
        <dbReference type="EC" id="2.5.1.3"/>
    </reaction>
</comment>
<protein>
    <recommendedName>
        <fullName evidence="9">Thiamine-phosphate synthase</fullName>
        <shortName evidence="9">TP synthase</shortName>
        <shortName evidence="9">TPS</shortName>
        <ecNumber evidence="9">2.5.1.3</ecNumber>
    </recommendedName>
    <alternativeName>
        <fullName evidence="9">Thiamine-phosphate pyrophosphorylase</fullName>
        <shortName evidence="9">TMP pyrophosphorylase</shortName>
        <shortName evidence="9">TMP-PPase</shortName>
    </alternativeName>
</protein>
<keyword evidence="5 9" id="KW-0784">Thiamine biosynthesis</keyword>
<dbReference type="InterPro" id="IPR034291">
    <property type="entry name" value="TMP_synthase"/>
</dbReference>
<comment type="cofactor">
    <cofactor evidence="9">
        <name>Mg(2+)</name>
        <dbReference type="ChEBI" id="CHEBI:18420"/>
    </cofactor>
    <text evidence="9">Binds 1 Mg(2+) ion per subunit.</text>
</comment>
<keyword evidence="14" id="KW-1185">Reference proteome</keyword>
<dbReference type="InterPro" id="IPR013785">
    <property type="entry name" value="Aldolase_TIM"/>
</dbReference>
<feature type="binding site" evidence="9">
    <location>
        <position position="70"/>
    </location>
    <ligand>
        <name>4-amino-2-methyl-5-(diphosphooxymethyl)pyrimidine</name>
        <dbReference type="ChEBI" id="CHEBI:57841"/>
    </ligand>
</feature>
<dbReference type="CDD" id="cd00564">
    <property type="entry name" value="TMP_TenI"/>
    <property type="match status" value="1"/>
</dbReference>
<dbReference type="GO" id="GO:0009229">
    <property type="term" value="P:thiamine diphosphate biosynthetic process"/>
    <property type="evidence" value="ECO:0007669"/>
    <property type="project" value="UniProtKB-UniRule"/>
</dbReference>
<keyword evidence="2 9" id="KW-0808">Transferase</keyword>
<sequence length="219" mass="23640">MKIKAWDLYLITEQSLSAGRKSLEIVKEAAAAGVDVIQLRDKNLSLRAKFKLGQKIKEICLKQKIKFIVNDRVDLALALDADGVHLGQSDLPLKAARKVLGKDKIIGISAWKPAEIKEAEAGGADYLGVGAVFSTKSKKLNSAKNGIGLAKINEIRKTTKLPLVAIGGLNKENAAEVIKSGADCISVISALTKAKKVKAETKEFKNIIQTAKKRLREGI</sequence>
<dbReference type="eggNOG" id="COG0352">
    <property type="taxonomic scope" value="Bacteria"/>
</dbReference>
<dbReference type="GO" id="GO:0005737">
    <property type="term" value="C:cytoplasm"/>
    <property type="evidence" value="ECO:0007669"/>
    <property type="project" value="TreeGrafter"/>
</dbReference>
<dbReference type="Gene3D" id="3.20.20.70">
    <property type="entry name" value="Aldolase class I"/>
    <property type="match status" value="1"/>
</dbReference>
<comment type="similarity">
    <text evidence="9 10">Belongs to the thiamine-phosphate synthase family.</text>
</comment>
<reference evidence="14" key="1">
    <citation type="submission" date="2010-10" db="EMBL/GenBank/DDBJ databases">
        <title>The complete genome of Halanaerobium praevalens DSM 2228.</title>
        <authorList>
            <consortium name="US DOE Joint Genome Institute (JGI-PGF)"/>
            <person name="Lucas S."/>
            <person name="Copeland A."/>
            <person name="Lapidus A."/>
            <person name="Glavina del Rio T."/>
            <person name="Dalin E."/>
            <person name="Tice H."/>
            <person name="Bruce D."/>
            <person name="Goodwin L."/>
            <person name="Pitluck S."/>
            <person name="Kyrpides N."/>
            <person name="Mavromatis K."/>
            <person name="Ivanova N."/>
            <person name="Ovchinnikova G."/>
            <person name="Chertkov O."/>
            <person name="Detter J.C."/>
            <person name="Han C."/>
            <person name="Larimer F."/>
            <person name="Land M."/>
            <person name="Hauser L."/>
            <person name="Markowitz V."/>
            <person name="Cheng J.-F."/>
            <person name="Hugenholtz P."/>
            <person name="Woyke T."/>
            <person name="Wu D."/>
            <person name="Tindall B."/>
            <person name="Pomrenke H.G."/>
            <person name="Brambilla E."/>
            <person name="Klenk H.-P."/>
            <person name="Eisen J.A."/>
        </authorList>
    </citation>
    <scope>NUCLEOTIDE SEQUENCE [LARGE SCALE GENOMIC DNA]</scope>
    <source>
        <strain evidence="14">ATCC 33744 / DSM 2228 / GSL</strain>
    </source>
</reference>
<proteinExistence type="inferred from homology"/>
<evidence type="ECO:0000256" key="5">
    <source>
        <dbReference type="ARBA" id="ARBA00022977"/>
    </source>
</evidence>
<dbReference type="FunFam" id="3.20.20.70:FF:000096">
    <property type="entry name" value="Thiamine-phosphate synthase"/>
    <property type="match status" value="1"/>
</dbReference>
<feature type="binding site" evidence="9">
    <location>
        <begin position="38"/>
        <end position="42"/>
    </location>
    <ligand>
        <name>4-amino-2-methyl-5-(diphosphooxymethyl)pyrimidine</name>
        <dbReference type="ChEBI" id="CHEBI:57841"/>
    </ligand>
</feature>
<gene>
    <name evidence="9" type="primary">thiE</name>
    <name evidence="13" type="ordered locus">Hprae_0440</name>
</gene>
<feature type="binding site" evidence="9">
    <location>
        <position position="71"/>
    </location>
    <ligand>
        <name>Mg(2+)</name>
        <dbReference type="ChEBI" id="CHEBI:18420"/>
    </ligand>
</feature>
<evidence type="ECO:0000256" key="3">
    <source>
        <dbReference type="ARBA" id="ARBA00022723"/>
    </source>
</evidence>
<dbReference type="NCBIfam" id="TIGR00693">
    <property type="entry name" value="thiE"/>
    <property type="match status" value="1"/>
</dbReference>
<dbReference type="UniPathway" id="UPA00060">
    <property type="reaction ID" value="UER00141"/>
</dbReference>
<dbReference type="HAMAP" id="MF_00097">
    <property type="entry name" value="TMP_synthase"/>
    <property type="match status" value="1"/>
</dbReference>
<evidence type="ECO:0000313" key="14">
    <source>
        <dbReference type="Proteomes" id="UP000006866"/>
    </source>
</evidence>
<dbReference type="SUPFAM" id="SSF51391">
    <property type="entry name" value="Thiamin phosphate synthase"/>
    <property type="match status" value="1"/>
</dbReference>
<evidence type="ECO:0000256" key="7">
    <source>
        <dbReference type="ARBA" id="ARBA00047851"/>
    </source>
</evidence>
<evidence type="ECO:0000256" key="6">
    <source>
        <dbReference type="ARBA" id="ARBA00047334"/>
    </source>
</evidence>
<dbReference type="AlphaFoldDB" id="E3DNX0"/>
<feature type="binding site" evidence="9">
    <location>
        <begin position="188"/>
        <end position="189"/>
    </location>
    <ligand>
        <name>2-[(2R,5Z)-2-carboxy-4-methylthiazol-5(2H)-ylidene]ethyl phosphate</name>
        <dbReference type="ChEBI" id="CHEBI:62899"/>
    </ligand>
</feature>
<dbReference type="EMBL" id="CP002175">
    <property type="protein sequence ID" value="ADO76594.1"/>
    <property type="molecule type" value="Genomic_DNA"/>
</dbReference>
<feature type="domain" description="Thiamine phosphate synthase/TenI" evidence="12">
    <location>
        <begin position="8"/>
        <end position="191"/>
    </location>
</feature>
<evidence type="ECO:0000256" key="11">
    <source>
        <dbReference type="RuleBase" id="RU004253"/>
    </source>
</evidence>
<comment type="pathway">
    <text evidence="1 9 11">Cofactor biosynthesis; thiamine diphosphate biosynthesis; thiamine phosphate from 4-amino-2-methyl-5-diphosphomethylpyrimidine and 4-methyl-5-(2-phosphoethyl)-thiazole: step 1/1.</text>
</comment>
<comment type="function">
    <text evidence="9">Condenses 4-methyl-5-(beta-hydroxyethyl)thiazole monophosphate (THZ-P) and 2-methyl-4-amino-5-hydroxymethyl pyrimidine pyrophosphate (HMP-PP) to form thiamine monophosphate (TMP).</text>
</comment>
<feature type="binding site" evidence="9">
    <location>
        <position position="109"/>
    </location>
    <ligand>
        <name>4-amino-2-methyl-5-(diphosphooxymethyl)pyrimidine</name>
        <dbReference type="ChEBI" id="CHEBI:57841"/>
    </ligand>
</feature>
<dbReference type="GO" id="GO:0009228">
    <property type="term" value="P:thiamine biosynthetic process"/>
    <property type="evidence" value="ECO:0007669"/>
    <property type="project" value="UniProtKB-KW"/>
</dbReference>
<dbReference type="PANTHER" id="PTHR20857:SF15">
    <property type="entry name" value="THIAMINE-PHOSPHATE SYNTHASE"/>
    <property type="match status" value="1"/>
</dbReference>
<accession>E3DNX0</accession>
<reference evidence="13 14" key="2">
    <citation type="journal article" date="2011" name="Stand. Genomic Sci.">
        <title>Complete genome sequence of the extremely halophilic Halanaerobium praevalens type strain (GSL).</title>
        <authorList>
            <person name="Ivanova N."/>
            <person name="Sikorski J."/>
            <person name="Chertkov O."/>
            <person name="Nolan M."/>
            <person name="Lucas S."/>
            <person name="Hammon N."/>
            <person name="Deshpande S."/>
            <person name="Cheng J.F."/>
            <person name="Tapia R."/>
            <person name="Han C."/>
            <person name="Goodwin L."/>
            <person name="Pitluck S."/>
            <person name="Huntemann M."/>
            <person name="Liolios K."/>
            <person name="Pagani I."/>
            <person name="Mavromatis K."/>
            <person name="Ovchinikova G."/>
            <person name="Pati A."/>
            <person name="Chen A."/>
            <person name="Palaniappan K."/>
            <person name="Land M."/>
            <person name="Hauser L."/>
            <person name="Brambilla E.M."/>
            <person name="Kannan K.P."/>
            <person name="Rohde M."/>
            <person name="Tindall B.J."/>
            <person name="Goker M."/>
            <person name="Detter J.C."/>
            <person name="Woyke T."/>
            <person name="Bristow J."/>
            <person name="Eisen J.A."/>
            <person name="Markowitz V."/>
            <person name="Hugenholtz P."/>
            <person name="Kyrpides N.C."/>
            <person name="Klenk H.P."/>
            <person name="Lapidus A."/>
        </authorList>
    </citation>
    <scope>NUCLEOTIDE SEQUENCE [LARGE SCALE GENOMIC DNA]</scope>
    <source>
        <strain evidence="14">ATCC 33744 / DSM 2228 / GSL</strain>
    </source>
</reference>
<dbReference type="InterPro" id="IPR022998">
    <property type="entry name" value="ThiamineP_synth_TenI"/>
</dbReference>
<dbReference type="KEGG" id="hpk:Hprae_0440"/>